<dbReference type="GeneID" id="84575218"/>
<evidence type="ECO:0000256" key="4">
    <source>
        <dbReference type="PIRSR" id="PIRSR000097-1"/>
    </source>
</evidence>
<dbReference type="CDD" id="cd19071">
    <property type="entry name" value="AKR_AKR1-5-like"/>
    <property type="match status" value="1"/>
</dbReference>
<dbReference type="PANTHER" id="PTHR43827:SF3">
    <property type="entry name" value="NADP-DEPENDENT OXIDOREDUCTASE DOMAIN-CONTAINING PROTEIN"/>
    <property type="match status" value="1"/>
</dbReference>
<dbReference type="Pfam" id="PF00248">
    <property type="entry name" value="Aldo_ket_red"/>
    <property type="match status" value="1"/>
</dbReference>
<dbReference type="InterPro" id="IPR020471">
    <property type="entry name" value="AKR"/>
</dbReference>
<comment type="similarity">
    <text evidence="1">Belongs to the aldo/keto reductase family.</text>
</comment>
<dbReference type="PRINTS" id="PR00069">
    <property type="entry name" value="ALDKETRDTASE"/>
</dbReference>
<dbReference type="RefSeq" id="WP_005527318.1">
    <property type="nucleotide sequence ID" value="NZ_CAUVEC010000004.1"/>
</dbReference>
<dbReference type="Proteomes" id="UP000249886">
    <property type="component" value="Unassembled WGS sequence"/>
</dbReference>
<feature type="region of interest" description="Disordered" evidence="7">
    <location>
        <begin position="265"/>
        <end position="295"/>
    </location>
</feature>
<dbReference type="AlphaFoldDB" id="A0A6H9XFP6"/>
<feature type="binding site" evidence="5">
    <location>
        <position position="115"/>
    </location>
    <ligand>
        <name>substrate</name>
    </ligand>
</feature>
<evidence type="ECO:0000259" key="8">
    <source>
        <dbReference type="Pfam" id="PF00248"/>
    </source>
</evidence>
<name>A0A6H9XFP6_9CORY</name>
<evidence type="ECO:0000313" key="10">
    <source>
        <dbReference type="Proteomes" id="UP000249886"/>
    </source>
</evidence>
<reference evidence="9 10" key="1">
    <citation type="submission" date="2018-06" db="EMBL/GenBank/DDBJ databases">
        <authorList>
            <consortium name="Pathogen Informatics"/>
            <person name="Doyle S."/>
        </authorList>
    </citation>
    <scope>NUCLEOTIDE SEQUENCE [LARGE SCALE GENOMIC DNA]</scope>
    <source>
        <strain evidence="9 10">NCTC10254</strain>
    </source>
</reference>
<evidence type="ECO:0000313" key="9">
    <source>
        <dbReference type="EMBL" id="SPW31400.1"/>
    </source>
</evidence>
<evidence type="ECO:0000256" key="1">
    <source>
        <dbReference type="ARBA" id="ARBA00007905"/>
    </source>
</evidence>
<dbReference type="Gene3D" id="3.20.20.100">
    <property type="entry name" value="NADP-dependent oxidoreductase domain"/>
    <property type="match status" value="1"/>
</dbReference>
<evidence type="ECO:0000256" key="7">
    <source>
        <dbReference type="SAM" id="MobiDB-lite"/>
    </source>
</evidence>
<dbReference type="PROSITE" id="PS00063">
    <property type="entry name" value="ALDOKETO_REDUCTASE_3"/>
    <property type="match status" value="1"/>
</dbReference>
<protein>
    <submittedName>
        <fullName evidence="9">2,5-diketo-D-gluconic acid reductase A</fullName>
        <ecNumber evidence="9">1.-.-.-</ecNumber>
    </submittedName>
</protein>
<evidence type="ECO:0000256" key="6">
    <source>
        <dbReference type="PIRSR" id="PIRSR000097-3"/>
    </source>
</evidence>
<comment type="caution">
    <text evidence="9">The sequence shown here is derived from an EMBL/GenBank/DDBJ whole genome shotgun (WGS) entry which is preliminary data.</text>
</comment>
<evidence type="ECO:0000256" key="2">
    <source>
        <dbReference type="ARBA" id="ARBA00022857"/>
    </source>
</evidence>
<dbReference type="FunFam" id="3.20.20.100:FF:000002">
    <property type="entry name" value="2,5-diketo-D-gluconic acid reductase A"/>
    <property type="match status" value="1"/>
</dbReference>
<feature type="site" description="Lowers pKa of active site Tyr" evidence="6">
    <location>
        <position position="82"/>
    </location>
</feature>
<dbReference type="InterPro" id="IPR036812">
    <property type="entry name" value="NAD(P)_OxRdtase_dom_sf"/>
</dbReference>
<dbReference type="InterPro" id="IPR023210">
    <property type="entry name" value="NADP_OxRdtase_dom"/>
</dbReference>
<dbReference type="GO" id="GO:0016616">
    <property type="term" value="F:oxidoreductase activity, acting on the CH-OH group of donors, NAD or NADP as acceptor"/>
    <property type="evidence" value="ECO:0007669"/>
    <property type="project" value="UniProtKB-ARBA"/>
</dbReference>
<dbReference type="PANTHER" id="PTHR43827">
    <property type="entry name" value="2,5-DIKETO-D-GLUCONIC ACID REDUCTASE"/>
    <property type="match status" value="1"/>
</dbReference>
<evidence type="ECO:0000256" key="3">
    <source>
        <dbReference type="ARBA" id="ARBA00023002"/>
    </source>
</evidence>
<keyword evidence="3 9" id="KW-0560">Oxidoreductase</keyword>
<dbReference type="EMBL" id="UARK01000031">
    <property type="protein sequence ID" value="SPW31400.1"/>
    <property type="molecule type" value="Genomic_DNA"/>
</dbReference>
<dbReference type="PIRSF" id="PIRSF000097">
    <property type="entry name" value="AKR"/>
    <property type="match status" value="1"/>
</dbReference>
<keyword evidence="2" id="KW-0521">NADP</keyword>
<organism evidence="9 10">
    <name type="scientific">Corynebacterium matruchotii</name>
    <dbReference type="NCBI Taxonomy" id="43768"/>
    <lineage>
        <taxon>Bacteria</taxon>
        <taxon>Bacillati</taxon>
        <taxon>Actinomycetota</taxon>
        <taxon>Actinomycetes</taxon>
        <taxon>Mycobacteriales</taxon>
        <taxon>Corynebacteriaceae</taxon>
        <taxon>Corynebacterium</taxon>
    </lineage>
</organism>
<evidence type="ECO:0000256" key="5">
    <source>
        <dbReference type="PIRSR" id="PIRSR000097-2"/>
    </source>
</evidence>
<sequence length="295" mass="32349">MSEKYVPTFTLNDGVEVPAVGLGTWQMQGDEVITAVRSAIDTGYRHIDTAAFYQNEADIGRAIHDAISAGDVTREELFITSKVWNDQQSDHEVQAAFRASLTNLGLDYLDCYMVHWPCPSTGRYVERFAALSTLQGLGDVRSIAVANYNGDQLREVQEKTGIVPTINQVELHPGFSQAELRETHAQLGVLTEAWSPLAQGDVNHTGLLVDIADKYGVTPAQVALRWIYQLGASSVPKSATATRQEENIEIFNFELSESEMSRILQLDDGPGSGRRYADPDVFPGDDVGGTPTTQK</sequence>
<feature type="domain" description="NADP-dependent oxidoreductase" evidence="8">
    <location>
        <begin position="20"/>
        <end position="267"/>
    </location>
</feature>
<feature type="compositionally biased region" description="Low complexity" evidence="7">
    <location>
        <begin position="279"/>
        <end position="289"/>
    </location>
</feature>
<dbReference type="InterPro" id="IPR018170">
    <property type="entry name" value="Aldo/ket_reductase_CS"/>
</dbReference>
<feature type="active site" description="Proton donor" evidence="4">
    <location>
        <position position="53"/>
    </location>
</feature>
<accession>A0A6H9XFP6</accession>
<dbReference type="PROSITE" id="PS00798">
    <property type="entry name" value="ALDOKETO_REDUCTASE_1"/>
    <property type="match status" value="1"/>
</dbReference>
<dbReference type="EC" id="1.-.-.-" evidence="9"/>
<gene>
    <name evidence="9" type="primary">dkgA</name>
    <name evidence="9" type="ORF">NCTC10254_02151</name>
</gene>
<dbReference type="SUPFAM" id="SSF51430">
    <property type="entry name" value="NAD(P)-linked oxidoreductase"/>
    <property type="match status" value="1"/>
</dbReference>
<proteinExistence type="inferred from homology"/>